<keyword evidence="2" id="KW-0378">Hydrolase</keyword>
<dbReference type="AlphaFoldDB" id="A0A4Q9GYK2"/>
<protein>
    <submittedName>
        <fullName evidence="2">Metal-dependent hydrolase</fullName>
    </submittedName>
</protein>
<accession>A0A4Q9GYK2</accession>
<keyword evidence="1" id="KW-1133">Transmembrane helix</keyword>
<keyword evidence="1" id="KW-0812">Transmembrane</keyword>
<dbReference type="GO" id="GO:0016787">
    <property type="term" value="F:hydrolase activity"/>
    <property type="evidence" value="ECO:0007669"/>
    <property type="project" value="UniProtKB-KW"/>
</dbReference>
<dbReference type="PANTHER" id="PTHR39456">
    <property type="entry name" value="METAL-DEPENDENT HYDROLASE"/>
    <property type="match status" value="1"/>
</dbReference>
<proteinExistence type="predicted"/>
<evidence type="ECO:0000313" key="2">
    <source>
        <dbReference type="EMBL" id="TBO29323.1"/>
    </source>
</evidence>
<keyword evidence="3" id="KW-1185">Reference proteome</keyword>
<organism evidence="2 3">
    <name type="scientific">Aquabacterium lacunae</name>
    <dbReference type="NCBI Taxonomy" id="2528630"/>
    <lineage>
        <taxon>Bacteria</taxon>
        <taxon>Pseudomonadati</taxon>
        <taxon>Pseudomonadota</taxon>
        <taxon>Betaproteobacteria</taxon>
        <taxon>Burkholderiales</taxon>
        <taxon>Aquabacterium</taxon>
    </lineage>
</organism>
<sequence length="297" mass="34431">MRTPGTEQPAQADLIVRQPEVDLSRGFERHWVGGDAYRSTVFNSLSLLFPVGEQFFIDAVRRFAPRIRAMGLHTLAEDIDHFIGQEATHRHLHSRYNAHLKALGYDDWNARTMAAYIQAFEGKAPKADLAGTAGYEHFTALLGDGLLRHPSWTAGMAPEMRKLWLWHAAEELEHKAVAYDTYMAVDGRYWLRIVVFLYVTLEFTVFSTVQMLKMLHHDGQLLKWRTWASAARFWFGREGMVWHTLPHWLAYFKPSFHPWQHDNRALLMRWRTEHAADYREVHRPTDSPLSPTPPQGA</sequence>
<reference evidence="2 3" key="1">
    <citation type="submission" date="2019-02" db="EMBL/GenBank/DDBJ databases">
        <title>Aquabacterium sp. strain KMB7.</title>
        <authorList>
            <person name="Chen W.-M."/>
        </authorList>
    </citation>
    <scope>NUCLEOTIDE SEQUENCE [LARGE SCALE GENOMIC DNA]</scope>
    <source>
        <strain evidence="2 3">KMB7</strain>
    </source>
</reference>
<dbReference type="EMBL" id="SIXI01000005">
    <property type="protein sequence ID" value="TBO29323.1"/>
    <property type="molecule type" value="Genomic_DNA"/>
</dbReference>
<dbReference type="PANTHER" id="PTHR39456:SF1">
    <property type="entry name" value="METAL-DEPENDENT HYDROLASE"/>
    <property type="match status" value="1"/>
</dbReference>
<keyword evidence="1" id="KW-0472">Membrane</keyword>
<gene>
    <name evidence="2" type="ORF">EYS42_13010</name>
</gene>
<comment type="caution">
    <text evidence="2">The sequence shown here is derived from an EMBL/GenBank/DDBJ whole genome shotgun (WGS) entry which is preliminary data.</text>
</comment>
<dbReference type="RefSeq" id="WP_130968618.1">
    <property type="nucleotide sequence ID" value="NZ_SIXI01000005.1"/>
</dbReference>
<evidence type="ECO:0000313" key="3">
    <source>
        <dbReference type="Proteomes" id="UP000292120"/>
    </source>
</evidence>
<evidence type="ECO:0000256" key="1">
    <source>
        <dbReference type="SAM" id="Phobius"/>
    </source>
</evidence>
<dbReference type="OrthoDB" id="4760165at2"/>
<dbReference type="Pfam" id="PF10118">
    <property type="entry name" value="Metal_hydrol"/>
    <property type="match status" value="1"/>
</dbReference>
<name>A0A4Q9GYK2_9BURK</name>
<dbReference type="Proteomes" id="UP000292120">
    <property type="component" value="Unassembled WGS sequence"/>
</dbReference>
<dbReference type="InterPro" id="IPR016516">
    <property type="entry name" value="UCP07580"/>
</dbReference>
<feature type="transmembrane region" description="Helical" evidence="1">
    <location>
        <begin position="189"/>
        <end position="209"/>
    </location>
</feature>
<dbReference type="PIRSF" id="PIRSF007580">
    <property type="entry name" value="UCP07580"/>
    <property type="match status" value="1"/>
</dbReference>